<feature type="transmembrane region" description="Helical" evidence="5">
    <location>
        <begin position="105"/>
        <end position="127"/>
    </location>
</feature>
<evidence type="ECO:0000256" key="2">
    <source>
        <dbReference type="ARBA" id="ARBA00022692"/>
    </source>
</evidence>
<dbReference type="Pfam" id="PF02674">
    <property type="entry name" value="Colicin_V"/>
    <property type="match status" value="1"/>
</dbReference>
<dbReference type="STRING" id="326298.Suden_1271"/>
<proteinExistence type="predicted"/>
<dbReference type="InterPro" id="IPR003825">
    <property type="entry name" value="Colicin-V_CvpA"/>
</dbReference>
<keyword evidence="2 5" id="KW-0812">Transmembrane</keyword>
<dbReference type="KEGG" id="tdn:Suden_1271"/>
<keyword evidence="4 5" id="KW-0472">Membrane</keyword>
<dbReference type="RefSeq" id="WP_011372901.1">
    <property type="nucleotide sequence ID" value="NC_007575.1"/>
</dbReference>
<reference evidence="6 7" key="1">
    <citation type="journal article" date="2008" name="Appl. Environ. Microbiol.">
        <title>Genome of the epsilonproteobacterial chemolithoautotroph Sulfurimonas denitrificans.</title>
        <authorList>
            <person name="Sievert S.M."/>
            <person name="Scott K.M."/>
            <person name="Klotz M.G."/>
            <person name="Chain P.S.G."/>
            <person name="Hauser L.J."/>
            <person name="Hemp J."/>
            <person name="Huegler M."/>
            <person name="Land M."/>
            <person name="Lapidus A."/>
            <person name="Larimer F.W."/>
            <person name="Lucas S."/>
            <person name="Malfatti S.A."/>
            <person name="Meyer F."/>
            <person name="Paulsen I.T."/>
            <person name="Ren Q."/>
            <person name="Simon J."/>
            <person name="Bailey K."/>
            <person name="Diaz E."/>
            <person name="Fitzpatrick K.A."/>
            <person name="Glover B."/>
            <person name="Gwatney N."/>
            <person name="Korajkic A."/>
            <person name="Long A."/>
            <person name="Mobberley J.M."/>
            <person name="Pantry S.N."/>
            <person name="Pazder G."/>
            <person name="Peterson S."/>
            <person name="Quintanilla J.D."/>
            <person name="Sprinkle R."/>
            <person name="Stephens J."/>
            <person name="Thomas P."/>
            <person name="Vaughn R."/>
            <person name="Weber M.J."/>
            <person name="Wooten L.L."/>
        </authorList>
    </citation>
    <scope>NUCLEOTIDE SEQUENCE [LARGE SCALE GENOMIC DNA]</scope>
    <source>
        <strain evidence="7">ATCC 33889 / DSM 1251</strain>
    </source>
</reference>
<evidence type="ECO:0000313" key="7">
    <source>
        <dbReference type="Proteomes" id="UP000002714"/>
    </source>
</evidence>
<dbReference type="HOGENOM" id="CLU_092720_1_0_7"/>
<dbReference type="eggNOG" id="COG1286">
    <property type="taxonomic scope" value="Bacteria"/>
</dbReference>
<dbReference type="EMBL" id="CP000153">
    <property type="protein sequence ID" value="ABB44549.1"/>
    <property type="molecule type" value="Genomic_DNA"/>
</dbReference>
<feature type="transmembrane region" description="Helical" evidence="5">
    <location>
        <begin position="67"/>
        <end position="93"/>
    </location>
</feature>
<keyword evidence="7" id="KW-1185">Reference proteome</keyword>
<dbReference type="GO" id="GO:0016020">
    <property type="term" value="C:membrane"/>
    <property type="evidence" value="ECO:0007669"/>
    <property type="project" value="UniProtKB-SubCell"/>
</dbReference>
<evidence type="ECO:0000313" key="6">
    <source>
        <dbReference type="EMBL" id="ABB44549.1"/>
    </source>
</evidence>
<sequence length="216" mass="23636">MAFSYFDIIVSILVLFLGLKGILNGFFKEIFGLIGIIGGIFIASRVGDSVGKLINDSVLKFQNDAAVSFTGFLVTLALFWLFMIGIGVVFKKLSSLSGLGIFDKIFGFLISAGKFFLIASVILYSTYNIKAMRANLDSMMKNSILFPILVETGSFIMKLDPIEISDEINATIGKGAQIIEDEVGKKIEENSLKIVEDTKKKLDMSVEDNLSSKGDK</sequence>
<evidence type="ECO:0000256" key="1">
    <source>
        <dbReference type="ARBA" id="ARBA00004141"/>
    </source>
</evidence>
<dbReference type="Proteomes" id="UP000002714">
    <property type="component" value="Chromosome"/>
</dbReference>
<dbReference type="OrthoDB" id="5334123at2"/>
<accession>Q30R32</accession>
<protein>
    <submittedName>
        <fullName evidence="6">Colicin V production protein</fullName>
    </submittedName>
</protein>
<dbReference type="AlphaFoldDB" id="Q30R32"/>
<organism evidence="6 7">
    <name type="scientific">Sulfurimonas denitrificans (strain ATCC 33889 / DSM 1251)</name>
    <name type="common">Thiomicrospira denitrificans (strain ATCC 33889 / DSM 1251)</name>
    <dbReference type="NCBI Taxonomy" id="326298"/>
    <lineage>
        <taxon>Bacteria</taxon>
        <taxon>Pseudomonadati</taxon>
        <taxon>Campylobacterota</taxon>
        <taxon>Epsilonproteobacteria</taxon>
        <taxon>Campylobacterales</taxon>
        <taxon>Sulfurimonadaceae</taxon>
        <taxon>Sulfurimonas</taxon>
    </lineage>
</organism>
<name>Q30R32_SULDN</name>
<gene>
    <name evidence="6" type="ordered locus">Suden_1271</name>
</gene>
<feature type="transmembrane region" description="Helical" evidence="5">
    <location>
        <begin position="6"/>
        <end position="23"/>
    </location>
</feature>
<comment type="subcellular location">
    <subcellularLocation>
        <location evidence="1">Membrane</location>
        <topology evidence="1">Multi-pass membrane protein</topology>
    </subcellularLocation>
</comment>
<dbReference type="GO" id="GO:0009403">
    <property type="term" value="P:toxin biosynthetic process"/>
    <property type="evidence" value="ECO:0007669"/>
    <property type="project" value="InterPro"/>
</dbReference>
<evidence type="ECO:0000256" key="5">
    <source>
        <dbReference type="SAM" id="Phobius"/>
    </source>
</evidence>
<keyword evidence="3 5" id="KW-1133">Transmembrane helix</keyword>
<evidence type="ECO:0000256" key="3">
    <source>
        <dbReference type="ARBA" id="ARBA00022989"/>
    </source>
</evidence>
<evidence type="ECO:0000256" key="4">
    <source>
        <dbReference type="ARBA" id="ARBA00023136"/>
    </source>
</evidence>